<dbReference type="Gene3D" id="1.20.120.1870">
    <property type="entry name" value="Fic/DOC protein, Fido domain"/>
    <property type="match status" value="1"/>
</dbReference>
<keyword evidence="3" id="KW-1185">Reference proteome</keyword>
<dbReference type="PANTHER" id="PTHR39426">
    <property type="entry name" value="HOMOLOGY TO DEATH-ON-CURING PROTEIN OF PHAGE P1"/>
    <property type="match status" value="1"/>
</dbReference>
<dbReference type="AlphaFoldDB" id="A0A4V3JXZ6"/>
<dbReference type="InterPro" id="IPR006440">
    <property type="entry name" value="Doc"/>
</dbReference>
<dbReference type="InterPro" id="IPR003812">
    <property type="entry name" value="Fido"/>
</dbReference>
<dbReference type="RefSeq" id="WP_135760148.1">
    <property type="nucleotide sequence ID" value="NZ_RQHW01000031.1"/>
</dbReference>
<proteinExistence type="predicted"/>
<accession>A0A4V3JXZ6</accession>
<dbReference type="PROSITE" id="PS51459">
    <property type="entry name" value="FIDO"/>
    <property type="match status" value="1"/>
</dbReference>
<dbReference type="Pfam" id="PF02661">
    <property type="entry name" value="Fic"/>
    <property type="match status" value="1"/>
</dbReference>
<evidence type="ECO:0000313" key="3">
    <source>
        <dbReference type="Proteomes" id="UP000298058"/>
    </source>
</evidence>
<gene>
    <name evidence="2" type="ORF">EHS15_08565</name>
</gene>
<dbReference type="InterPro" id="IPR053737">
    <property type="entry name" value="Type_II_TA_Toxin"/>
</dbReference>
<evidence type="ECO:0000313" key="2">
    <source>
        <dbReference type="EMBL" id="TGN19386.1"/>
    </source>
</evidence>
<feature type="domain" description="Fido" evidence="1">
    <location>
        <begin position="9"/>
        <end position="131"/>
    </location>
</feature>
<comment type="caution">
    <text evidence="2">The sequence shown here is derived from an EMBL/GenBank/DDBJ whole genome shotgun (WGS) entry which is preliminary data.</text>
</comment>
<dbReference type="OrthoDB" id="9802752at2"/>
<dbReference type="Proteomes" id="UP000298058">
    <property type="component" value="Unassembled WGS sequence"/>
</dbReference>
<evidence type="ECO:0000259" key="1">
    <source>
        <dbReference type="PROSITE" id="PS51459"/>
    </source>
</evidence>
<dbReference type="PANTHER" id="PTHR39426:SF1">
    <property type="entry name" value="HOMOLOGY TO DEATH-ON-CURING PROTEIN OF PHAGE P1"/>
    <property type="match status" value="1"/>
</dbReference>
<reference evidence="2" key="1">
    <citation type="journal article" date="2019" name="PLoS Negl. Trop. Dis.">
        <title>Revisiting the worldwide diversity of Leptospira species in the environment.</title>
        <authorList>
            <person name="Vincent A.T."/>
            <person name="Schiettekatte O."/>
            <person name="Bourhy P."/>
            <person name="Veyrier F.J."/>
            <person name="Picardeau M."/>
        </authorList>
    </citation>
    <scope>NUCLEOTIDE SEQUENCE [LARGE SCALE GENOMIC DNA]</scope>
    <source>
        <strain evidence="2">201300427</strain>
    </source>
</reference>
<dbReference type="GO" id="GO:0016301">
    <property type="term" value="F:kinase activity"/>
    <property type="evidence" value="ECO:0007669"/>
    <property type="project" value="InterPro"/>
</dbReference>
<protein>
    <recommendedName>
        <fullName evidence="1">Fido domain-containing protein</fullName>
    </recommendedName>
</protein>
<dbReference type="EMBL" id="RQHW01000031">
    <property type="protein sequence ID" value="TGN19386.1"/>
    <property type="molecule type" value="Genomic_DNA"/>
</dbReference>
<organism evidence="2 3">
    <name type="scientific">Leptospira idonii</name>
    <dbReference type="NCBI Taxonomy" id="1193500"/>
    <lineage>
        <taxon>Bacteria</taxon>
        <taxon>Pseudomonadati</taxon>
        <taxon>Spirochaetota</taxon>
        <taxon>Spirochaetia</taxon>
        <taxon>Leptospirales</taxon>
        <taxon>Leptospiraceae</taxon>
        <taxon>Leptospira</taxon>
    </lineage>
</organism>
<name>A0A4V3JXZ6_9LEPT</name>
<sequence length="131" mass="14968">MKIAFVQYLTLDEVVEIHKKQIQSYEKTLTSADRNILASSLSKVTGALDNKEFHYNLIEKASLYLFYLTKDRPFEDGNKKTAVASTLRFLKSNRISPAHRIEGALSSTESREMRPTNLSKIILIAPELLFF</sequence>